<gene>
    <name evidence="1" type="ORF">EKPJFOCH_1012</name>
</gene>
<evidence type="ECO:0000313" key="1">
    <source>
        <dbReference type="EMBL" id="GJE54534.1"/>
    </source>
</evidence>
<reference evidence="1" key="2">
    <citation type="submission" date="2021-08" db="EMBL/GenBank/DDBJ databases">
        <authorList>
            <person name="Tani A."/>
            <person name="Ola A."/>
            <person name="Ogura Y."/>
            <person name="Katsura K."/>
            <person name="Hayashi T."/>
        </authorList>
    </citation>
    <scope>NUCLEOTIDE SEQUENCE</scope>
    <source>
        <strain evidence="1">DSM 23674</strain>
    </source>
</reference>
<protein>
    <recommendedName>
        <fullName evidence="3">Transposase</fullName>
    </recommendedName>
</protein>
<name>A0ABQ4TI85_9HYPH</name>
<dbReference type="Proteomes" id="UP001055101">
    <property type="component" value="Unassembled WGS sequence"/>
</dbReference>
<sequence>MIPFGQIHPVWARPGAEARLVELWSQRRLSGLEISGVLSIEFGLPISKNAVLNKIHRMRKYDHKAGQQHRPAPASVEPVVITLPHVGAAYAYSAGRLIRDGVALEARA</sequence>
<proteinExistence type="predicted"/>
<dbReference type="EMBL" id="BPRA01000004">
    <property type="protein sequence ID" value="GJE54534.1"/>
    <property type="molecule type" value="Genomic_DNA"/>
</dbReference>
<evidence type="ECO:0000313" key="2">
    <source>
        <dbReference type="Proteomes" id="UP001055101"/>
    </source>
</evidence>
<organism evidence="1 2">
    <name type="scientific">Methylobacterium thuringiense</name>
    <dbReference type="NCBI Taxonomy" id="1003091"/>
    <lineage>
        <taxon>Bacteria</taxon>
        <taxon>Pseudomonadati</taxon>
        <taxon>Pseudomonadota</taxon>
        <taxon>Alphaproteobacteria</taxon>
        <taxon>Hyphomicrobiales</taxon>
        <taxon>Methylobacteriaceae</taxon>
        <taxon>Methylobacterium</taxon>
    </lineage>
</organism>
<keyword evidence="2" id="KW-1185">Reference proteome</keyword>
<accession>A0ABQ4TI85</accession>
<dbReference type="RefSeq" id="WP_238230881.1">
    <property type="nucleotide sequence ID" value="NZ_BPRA01000004.1"/>
</dbReference>
<reference evidence="1" key="1">
    <citation type="journal article" date="2021" name="Front. Microbiol.">
        <title>Comprehensive Comparative Genomics and Phenotyping of Methylobacterium Species.</title>
        <authorList>
            <person name="Alessa O."/>
            <person name="Ogura Y."/>
            <person name="Fujitani Y."/>
            <person name="Takami H."/>
            <person name="Hayashi T."/>
            <person name="Sahin N."/>
            <person name="Tani A."/>
        </authorList>
    </citation>
    <scope>NUCLEOTIDE SEQUENCE</scope>
    <source>
        <strain evidence="1">DSM 23674</strain>
    </source>
</reference>
<comment type="caution">
    <text evidence="1">The sequence shown here is derived from an EMBL/GenBank/DDBJ whole genome shotgun (WGS) entry which is preliminary data.</text>
</comment>
<evidence type="ECO:0008006" key="3">
    <source>
        <dbReference type="Google" id="ProtNLM"/>
    </source>
</evidence>